<evidence type="ECO:0000313" key="1">
    <source>
        <dbReference type="EMBL" id="MFC5499134.1"/>
    </source>
</evidence>
<dbReference type="RefSeq" id="WP_376851266.1">
    <property type="nucleotide sequence ID" value="NZ_JBHSMF010000009.1"/>
</dbReference>
<organism evidence="1 2">
    <name type="scientific">Caenimonas terrae</name>
    <dbReference type="NCBI Taxonomy" id="696074"/>
    <lineage>
        <taxon>Bacteria</taxon>
        <taxon>Pseudomonadati</taxon>
        <taxon>Pseudomonadota</taxon>
        <taxon>Betaproteobacteria</taxon>
        <taxon>Burkholderiales</taxon>
        <taxon>Comamonadaceae</taxon>
        <taxon>Caenimonas</taxon>
    </lineage>
</organism>
<reference evidence="2" key="1">
    <citation type="journal article" date="2019" name="Int. J. Syst. Evol. Microbiol.">
        <title>The Global Catalogue of Microorganisms (GCM) 10K type strain sequencing project: providing services to taxonomists for standard genome sequencing and annotation.</title>
        <authorList>
            <consortium name="The Broad Institute Genomics Platform"/>
            <consortium name="The Broad Institute Genome Sequencing Center for Infectious Disease"/>
            <person name="Wu L."/>
            <person name="Ma J."/>
        </authorList>
    </citation>
    <scope>NUCLEOTIDE SEQUENCE [LARGE SCALE GENOMIC DNA]</scope>
    <source>
        <strain evidence="2">CCUG 57401</strain>
    </source>
</reference>
<comment type="caution">
    <text evidence="1">The sequence shown here is derived from an EMBL/GenBank/DDBJ whole genome shotgun (WGS) entry which is preliminary data.</text>
</comment>
<name>A0ABW0NJN2_9BURK</name>
<dbReference type="EMBL" id="JBHSMF010000009">
    <property type="protein sequence ID" value="MFC5499134.1"/>
    <property type="molecule type" value="Genomic_DNA"/>
</dbReference>
<dbReference type="SUPFAM" id="SSF160519">
    <property type="entry name" value="BB2672-like"/>
    <property type="match status" value="1"/>
</dbReference>
<dbReference type="Gene3D" id="3.30.1330.110">
    <property type="entry name" value="BB2672"/>
    <property type="match status" value="1"/>
</dbReference>
<evidence type="ECO:0000313" key="2">
    <source>
        <dbReference type="Proteomes" id="UP001596037"/>
    </source>
</evidence>
<sequence length="193" mass="20725">MEHKIRKSVLNIETIHHDGGAPATAPLRIAIAAVVMENPFAGRYEADLMPFMESLKPIAKDLTQRMLEALGVDRAAIEIFGKGSMVGTDGELEHAAMWHAPGGAGVKEVLGARGFVAAGKMVATLGSRLQMPLVYVNSPWVRSHYNTTQLCIHDAPKPRELVFALAIGTGGRVHARLQGLTREQAEAGKGPPF</sequence>
<dbReference type="Pfam" id="PF06684">
    <property type="entry name" value="AA_synth"/>
    <property type="match status" value="1"/>
</dbReference>
<accession>A0ABW0NJN2</accession>
<dbReference type="InterPro" id="IPR035936">
    <property type="entry name" value="BB2672"/>
</dbReference>
<keyword evidence="2" id="KW-1185">Reference proteome</keyword>
<dbReference type="Proteomes" id="UP001596037">
    <property type="component" value="Unassembled WGS sequence"/>
</dbReference>
<dbReference type="InterPro" id="IPR009569">
    <property type="entry name" value="AA_synth_put"/>
</dbReference>
<proteinExistence type="predicted"/>
<gene>
    <name evidence="1" type="ORF">ACFPOE_16425</name>
</gene>
<protein>
    <submittedName>
        <fullName evidence="1">Amino acid synthesis family protein</fullName>
    </submittedName>
</protein>